<dbReference type="Proteomes" id="UP000627984">
    <property type="component" value="Unassembled WGS sequence"/>
</dbReference>
<dbReference type="GO" id="GO:0008289">
    <property type="term" value="F:lipid binding"/>
    <property type="evidence" value="ECO:0007669"/>
    <property type="project" value="UniProtKB-KW"/>
</dbReference>
<dbReference type="RefSeq" id="WP_239320043.1">
    <property type="nucleotide sequence ID" value="NZ_BMQD01000010.1"/>
</dbReference>
<accession>A0AA37F557</accession>
<sequence length="359" mass="35131">MPPSVAVVTDSTAYLPPEEAAGLGIVVVPLQVIVGGRAFDDGVRAGGAEPGGGGRSGTEPPTGGGPGGTGTAGAGTVGAGDTETAAADAGTAGADGAVPGGAGAGRRGTRGGGAGGGETVRAFWERTPVTTSRPAPRRFTDAYAEAAAAGAEAVVSIHLSGKMSGTVEAARAGAVDSPIPVEVVDSGSVAMGLGFPVLAAAEAAARGAARGDVAGAARRRMAETRSFFYLDTLEYLRRGGRIGAAATMLGSALMIKPLLHITDGVIAPLEKVRTASRAIARLEDLAVRAAADAGPVEVAVQHISSRPRAEALAARLPERLPGLVRVVVVEVGAVLGAHAGPGMLGVTVSPVSPVSPVSA</sequence>
<feature type="region of interest" description="Disordered" evidence="2">
    <location>
        <begin position="44"/>
        <end position="120"/>
    </location>
</feature>
<dbReference type="NCBIfam" id="TIGR00762">
    <property type="entry name" value="DegV"/>
    <property type="match status" value="1"/>
</dbReference>
<evidence type="ECO:0008006" key="5">
    <source>
        <dbReference type="Google" id="ProtNLM"/>
    </source>
</evidence>
<dbReference type="Gene3D" id="3.30.1180.10">
    <property type="match status" value="1"/>
</dbReference>
<organism evidence="3 4">
    <name type="scientific">Planomonospora parontospora</name>
    <dbReference type="NCBI Taxonomy" id="58119"/>
    <lineage>
        <taxon>Bacteria</taxon>
        <taxon>Bacillati</taxon>
        <taxon>Actinomycetota</taxon>
        <taxon>Actinomycetes</taxon>
        <taxon>Streptosporangiales</taxon>
        <taxon>Streptosporangiaceae</taxon>
        <taxon>Planomonospora</taxon>
    </lineage>
</organism>
<evidence type="ECO:0000256" key="2">
    <source>
        <dbReference type="SAM" id="MobiDB-lite"/>
    </source>
</evidence>
<protein>
    <recommendedName>
        <fullName evidence="5">DegV family protein</fullName>
    </recommendedName>
</protein>
<dbReference type="Gene3D" id="3.40.50.10170">
    <property type="match status" value="2"/>
</dbReference>
<reference evidence="3" key="2">
    <citation type="submission" date="2022-09" db="EMBL/GenBank/DDBJ databases">
        <authorList>
            <person name="Sun Q."/>
            <person name="Ohkuma M."/>
        </authorList>
    </citation>
    <scope>NUCLEOTIDE SEQUENCE</scope>
    <source>
        <strain evidence="3">JCM 3093</strain>
    </source>
</reference>
<reference evidence="3" key="1">
    <citation type="journal article" date="2014" name="Int. J. Syst. Evol. Microbiol.">
        <title>Complete genome sequence of Corynebacterium casei LMG S-19264T (=DSM 44701T), isolated from a smear-ripened cheese.</title>
        <authorList>
            <consortium name="US DOE Joint Genome Institute (JGI-PGF)"/>
            <person name="Walter F."/>
            <person name="Albersmeier A."/>
            <person name="Kalinowski J."/>
            <person name="Ruckert C."/>
        </authorList>
    </citation>
    <scope>NUCLEOTIDE SEQUENCE</scope>
    <source>
        <strain evidence="3">JCM 3093</strain>
    </source>
</reference>
<comment type="caution">
    <text evidence="3">The sequence shown here is derived from an EMBL/GenBank/DDBJ whole genome shotgun (WGS) entry which is preliminary data.</text>
</comment>
<proteinExistence type="predicted"/>
<feature type="compositionally biased region" description="Gly residues" evidence="2">
    <location>
        <begin position="44"/>
        <end position="78"/>
    </location>
</feature>
<feature type="compositionally biased region" description="Low complexity" evidence="2">
    <location>
        <begin position="79"/>
        <end position="97"/>
    </location>
</feature>
<dbReference type="InterPro" id="IPR050270">
    <property type="entry name" value="DegV_domain_contain"/>
</dbReference>
<keyword evidence="1" id="KW-0446">Lipid-binding</keyword>
<dbReference type="AlphaFoldDB" id="A0AA37F557"/>
<dbReference type="PANTHER" id="PTHR33434:SF2">
    <property type="entry name" value="FATTY ACID-BINDING PROTEIN TM_1468"/>
    <property type="match status" value="1"/>
</dbReference>
<dbReference type="Pfam" id="PF02645">
    <property type="entry name" value="DegV"/>
    <property type="match status" value="2"/>
</dbReference>
<dbReference type="PROSITE" id="PS51482">
    <property type="entry name" value="DEGV"/>
    <property type="match status" value="1"/>
</dbReference>
<dbReference type="SUPFAM" id="SSF82549">
    <property type="entry name" value="DAK1/DegV-like"/>
    <property type="match status" value="2"/>
</dbReference>
<dbReference type="PANTHER" id="PTHR33434">
    <property type="entry name" value="DEGV DOMAIN-CONTAINING PROTEIN DR_1986-RELATED"/>
    <property type="match status" value="1"/>
</dbReference>
<dbReference type="EMBL" id="BMQD01000010">
    <property type="protein sequence ID" value="GGK71808.1"/>
    <property type="molecule type" value="Genomic_DNA"/>
</dbReference>
<name>A0AA37F557_9ACTN</name>
<evidence type="ECO:0000256" key="1">
    <source>
        <dbReference type="ARBA" id="ARBA00023121"/>
    </source>
</evidence>
<evidence type="ECO:0000313" key="3">
    <source>
        <dbReference type="EMBL" id="GGK71808.1"/>
    </source>
</evidence>
<evidence type="ECO:0000313" key="4">
    <source>
        <dbReference type="Proteomes" id="UP000627984"/>
    </source>
</evidence>
<dbReference type="InterPro" id="IPR043168">
    <property type="entry name" value="DegV_C"/>
</dbReference>
<gene>
    <name evidence="3" type="ORF">GCM10010126_34120</name>
</gene>
<feature type="compositionally biased region" description="Gly residues" evidence="2">
    <location>
        <begin position="98"/>
        <end position="118"/>
    </location>
</feature>
<dbReference type="InterPro" id="IPR003797">
    <property type="entry name" value="DegV"/>
</dbReference>